<feature type="domain" description="Creatinase N-terminal" evidence="5">
    <location>
        <begin position="72"/>
        <end position="196"/>
    </location>
</feature>
<dbReference type="CDD" id="cd01085">
    <property type="entry name" value="APP"/>
    <property type="match status" value="1"/>
</dbReference>
<dbReference type="PANTHER" id="PTHR43763:SF6">
    <property type="entry name" value="XAA-PRO AMINOPEPTIDASE 1"/>
    <property type="match status" value="1"/>
</dbReference>
<sequence length="657" mass="72101">MIRFIKCERNLVNYSKFWAVGEFFQRLAGLFGFCIAERGGIGYNESQITQLSHKRDFMKPVVNPTANPIVSRLQALRQAMTAHGIDVLIIPTADPHLSEYIPAHYQAREYFSGFTGSMGTLVVGADFAHLWADSRYWEQADIELGGTGIELQKLTANHNHIAYLAKHAADGMTVAVDGMVASVAECEKLAQQLAENNAKLVLDQDITALAWQDRPSLPKNAIYPHNPQFVNESTASKLAKVRAAMAQAGAEFHLISSLDDIGWLTNLRGSDVPFNPVFLAHLLIDAQQATLFVDLDKLDDTTTKYLTNHGIGVADYDDIHQAMACVRGRLLIDAAKVAQGVVQHAKDAVEIRQTNPSTLLKGVKSDKDLDCVRAAMRQDGAALCEFFAELEAKLAAGERISELDIDAMLTLARSRQPHYVSASFDTIAGFNAHGAIIHYRATPERFGYLDGDGLLLIDSGAQYENGTTDITRMAGIGQVSEAQKRDVTCVLKAHIALAMAHFPVGFASPKLDVLARAAMWQYGLDYGHGTGHGVGYFMNVHEGPQRIMHSAATTTDTQMYAGMITSNEPGLYRTGKWGVRIENLLACVPAASSEFGEFLKFEDLTLCPIDTRLLSFELLTDTEKHWLNAYHQKVHDALIDLVSGAAKAWLVARTQPI</sequence>
<dbReference type="Pfam" id="PF16188">
    <property type="entry name" value="Peptidase_M24_C"/>
    <property type="match status" value="1"/>
</dbReference>
<dbReference type="Gene3D" id="3.40.350.10">
    <property type="entry name" value="Creatinase/prolidase N-terminal domain"/>
    <property type="match status" value="2"/>
</dbReference>
<dbReference type="Proteomes" id="UP000255279">
    <property type="component" value="Unassembled WGS sequence"/>
</dbReference>
<accession>A0A378R952</accession>
<dbReference type="InterPro" id="IPR033740">
    <property type="entry name" value="Pept_M24B"/>
</dbReference>
<dbReference type="SUPFAM" id="SSF55920">
    <property type="entry name" value="Creatinase/aminopeptidase"/>
    <property type="match status" value="1"/>
</dbReference>
<dbReference type="Pfam" id="PF00557">
    <property type="entry name" value="Peptidase_M24"/>
    <property type="match status" value="1"/>
</dbReference>
<name>A0A378R952_9GAMM</name>
<evidence type="ECO:0000259" key="6">
    <source>
        <dbReference type="Pfam" id="PF16188"/>
    </source>
</evidence>
<organism evidence="7 8">
    <name type="scientific">Moraxella caviae</name>
    <dbReference type="NCBI Taxonomy" id="34060"/>
    <lineage>
        <taxon>Bacteria</taxon>
        <taxon>Pseudomonadati</taxon>
        <taxon>Pseudomonadota</taxon>
        <taxon>Gammaproteobacteria</taxon>
        <taxon>Moraxellales</taxon>
        <taxon>Moraxellaceae</taxon>
        <taxon>Moraxella</taxon>
    </lineage>
</organism>
<dbReference type="GO" id="GO:0046872">
    <property type="term" value="F:metal ion binding"/>
    <property type="evidence" value="ECO:0007669"/>
    <property type="project" value="UniProtKB-KW"/>
</dbReference>
<evidence type="ECO:0000256" key="1">
    <source>
        <dbReference type="ARBA" id="ARBA00008766"/>
    </source>
</evidence>
<dbReference type="InterPro" id="IPR000587">
    <property type="entry name" value="Creatinase_N"/>
</dbReference>
<dbReference type="FunFam" id="3.90.230.10:FF:000004">
    <property type="entry name" value="xaa-Pro aminopeptidase 1 isoform X1"/>
    <property type="match status" value="1"/>
</dbReference>
<dbReference type="InterPro" id="IPR000994">
    <property type="entry name" value="Pept_M24"/>
</dbReference>
<feature type="domain" description="Peptidase M24 C-terminal" evidence="6">
    <location>
        <begin position="597"/>
        <end position="657"/>
    </location>
</feature>
<gene>
    <name evidence="7" type="ORF">NCTC10293_00805</name>
</gene>
<comment type="similarity">
    <text evidence="1">Belongs to the peptidase M24B family.</text>
</comment>
<dbReference type="AlphaFoldDB" id="A0A378R952"/>
<protein>
    <submittedName>
        <fullName evidence="7">Uncharacterized peptidase SA1530</fullName>
        <ecNumber evidence="7">3.4.-.-</ecNumber>
    </submittedName>
</protein>
<keyword evidence="3 7" id="KW-0378">Hydrolase</keyword>
<feature type="domain" description="Peptidase M24" evidence="4">
    <location>
        <begin position="371"/>
        <end position="586"/>
    </location>
</feature>
<dbReference type="Gene3D" id="3.90.230.10">
    <property type="entry name" value="Creatinase/methionine aminopeptidase superfamily"/>
    <property type="match status" value="1"/>
</dbReference>
<dbReference type="EMBL" id="UGQE01000001">
    <property type="protein sequence ID" value="STZ10470.1"/>
    <property type="molecule type" value="Genomic_DNA"/>
</dbReference>
<evidence type="ECO:0000313" key="7">
    <source>
        <dbReference type="EMBL" id="STZ10470.1"/>
    </source>
</evidence>
<dbReference type="EC" id="3.4.-.-" evidence="7"/>
<reference evidence="7 8" key="1">
    <citation type="submission" date="2018-06" db="EMBL/GenBank/DDBJ databases">
        <authorList>
            <consortium name="Pathogen Informatics"/>
            <person name="Doyle S."/>
        </authorList>
    </citation>
    <scope>NUCLEOTIDE SEQUENCE [LARGE SCALE GENOMIC DNA]</scope>
    <source>
        <strain evidence="7 8">NCTC10293</strain>
    </source>
</reference>
<dbReference type="InterPro" id="IPR032416">
    <property type="entry name" value="Peptidase_M24_C"/>
</dbReference>
<dbReference type="InterPro" id="IPR050422">
    <property type="entry name" value="X-Pro_aminopeptidase_P"/>
</dbReference>
<dbReference type="InterPro" id="IPR029149">
    <property type="entry name" value="Creatin/AminoP/Spt16_N"/>
</dbReference>
<dbReference type="Pfam" id="PF01321">
    <property type="entry name" value="Creatinase_N"/>
    <property type="match status" value="1"/>
</dbReference>
<dbReference type="InterPro" id="IPR036005">
    <property type="entry name" value="Creatinase/aminopeptidase-like"/>
</dbReference>
<dbReference type="GO" id="GO:0070006">
    <property type="term" value="F:metalloaminopeptidase activity"/>
    <property type="evidence" value="ECO:0007669"/>
    <property type="project" value="InterPro"/>
</dbReference>
<evidence type="ECO:0000259" key="5">
    <source>
        <dbReference type="Pfam" id="PF01321"/>
    </source>
</evidence>
<proteinExistence type="inferred from homology"/>
<evidence type="ECO:0000313" key="8">
    <source>
        <dbReference type="Proteomes" id="UP000255279"/>
    </source>
</evidence>
<dbReference type="SUPFAM" id="SSF53092">
    <property type="entry name" value="Creatinase/prolidase N-terminal domain"/>
    <property type="match status" value="2"/>
</dbReference>
<dbReference type="GO" id="GO:0005737">
    <property type="term" value="C:cytoplasm"/>
    <property type="evidence" value="ECO:0007669"/>
    <property type="project" value="UniProtKB-ARBA"/>
</dbReference>
<evidence type="ECO:0000259" key="4">
    <source>
        <dbReference type="Pfam" id="PF00557"/>
    </source>
</evidence>
<dbReference type="Pfam" id="PF16189">
    <property type="entry name" value="Creatinase_N_2"/>
    <property type="match status" value="1"/>
</dbReference>
<evidence type="ECO:0000256" key="2">
    <source>
        <dbReference type="ARBA" id="ARBA00022723"/>
    </source>
</evidence>
<dbReference type="PANTHER" id="PTHR43763">
    <property type="entry name" value="XAA-PRO AMINOPEPTIDASE 1"/>
    <property type="match status" value="1"/>
</dbReference>
<keyword evidence="2" id="KW-0479">Metal-binding</keyword>
<evidence type="ECO:0000256" key="3">
    <source>
        <dbReference type="ARBA" id="ARBA00022801"/>
    </source>
</evidence>